<dbReference type="AlphaFoldDB" id="A0A0E1WB58"/>
<proteinExistence type="predicted"/>
<dbReference type="HOGENOM" id="CLU_3150388_0_0_4"/>
<accession>A0A0E1WB58</accession>
<reference evidence="2" key="1">
    <citation type="submission" date="2009-05" db="EMBL/GenBank/DDBJ databases">
        <authorList>
            <person name="Harkins D.M."/>
            <person name="DeShazer D."/>
            <person name="Woods D.E."/>
            <person name="Brinkac L.M."/>
            <person name="Brown K.A."/>
            <person name="Hung G.C."/>
            <person name="Tuanyok A."/>
            <person name="Zhang B."/>
            <person name="Nierman W.C."/>
        </authorList>
    </citation>
    <scope>NUCLEOTIDE SEQUENCE [LARGE SCALE GENOMIC DNA]</scope>
    <source>
        <strain evidence="2">1710a</strain>
    </source>
</reference>
<protein>
    <submittedName>
        <fullName evidence="2">Uncharacterized protein</fullName>
    </submittedName>
</protein>
<gene>
    <name evidence="2" type="ORF">BURPS1710A_3144</name>
</gene>
<sequence>MGAHDGAHCRPNGADGRRDRAGRVGGCGCVERAACVGKMIDRRALRAR</sequence>
<dbReference type="Proteomes" id="UP000001812">
    <property type="component" value="Chromosome I"/>
</dbReference>
<name>A0A0E1WB58_BURPE</name>
<dbReference type="EMBL" id="CM000832">
    <property type="protein sequence ID" value="EET06797.1"/>
    <property type="molecule type" value="Genomic_DNA"/>
</dbReference>
<organism evidence="2">
    <name type="scientific">Burkholderia pseudomallei 1710a</name>
    <dbReference type="NCBI Taxonomy" id="320371"/>
    <lineage>
        <taxon>Bacteria</taxon>
        <taxon>Pseudomonadati</taxon>
        <taxon>Pseudomonadota</taxon>
        <taxon>Betaproteobacteria</taxon>
        <taxon>Burkholderiales</taxon>
        <taxon>Burkholderiaceae</taxon>
        <taxon>Burkholderia</taxon>
        <taxon>pseudomallei group</taxon>
    </lineage>
</organism>
<feature type="region of interest" description="Disordered" evidence="1">
    <location>
        <begin position="1"/>
        <end position="23"/>
    </location>
</feature>
<evidence type="ECO:0000256" key="1">
    <source>
        <dbReference type="SAM" id="MobiDB-lite"/>
    </source>
</evidence>
<evidence type="ECO:0000313" key="2">
    <source>
        <dbReference type="EMBL" id="EET06797.1"/>
    </source>
</evidence>